<organism evidence="1 2">
    <name type="scientific">Mucuna pruriens</name>
    <name type="common">Velvet bean</name>
    <name type="synonym">Dolichos pruriens</name>
    <dbReference type="NCBI Taxonomy" id="157652"/>
    <lineage>
        <taxon>Eukaryota</taxon>
        <taxon>Viridiplantae</taxon>
        <taxon>Streptophyta</taxon>
        <taxon>Embryophyta</taxon>
        <taxon>Tracheophyta</taxon>
        <taxon>Spermatophyta</taxon>
        <taxon>Magnoliopsida</taxon>
        <taxon>eudicotyledons</taxon>
        <taxon>Gunneridae</taxon>
        <taxon>Pentapetalae</taxon>
        <taxon>rosids</taxon>
        <taxon>fabids</taxon>
        <taxon>Fabales</taxon>
        <taxon>Fabaceae</taxon>
        <taxon>Papilionoideae</taxon>
        <taxon>50 kb inversion clade</taxon>
        <taxon>NPAAA clade</taxon>
        <taxon>indigoferoid/millettioid clade</taxon>
        <taxon>Phaseoleae</taxon>
        <taxon>Mucuna</taxon>
    </lineage>
</organism>
<reference evidence="1" key="1">
    <citation type="submission" date="2018-05" db="EMBL/GenBank/DDBJ databases">
        <title>Draft genome of Mucuna pruriens seed.</title>
        <authorList>
            <person name="Nnadi N.E."/>
            <person name="Vos R."/>
            <person name="Hasami M.H."/>
            <person name="Devisetty U.K."/>
            <person name="Aguiy J.C."/>
        </authorList>
    </citation>
    <scope>NUCLEOTIDE SEQUENCE [LARGE SCALE GENOMIC DNA]</scope>
    <source>
        <strain evidence="1">JCA_2017</strain>
    </source>
</reference>
<accession>A0A371GGA2</accession>
<protein>
    <recommendedName>
        <fullName evidence="3">Reverse transcriptase domain-containing protein</fullName>
    </recommendedName>
</protein>
<feature type="non-terminal residue" evidence="1">
    <location>
        <position position="1"/>
    </location>
</feature>
<gene>
    <name evidence="1" type="ORF">CR513_28687</name>
</gene>
<name>A0A371GGA2_MUCPR</name>
<comment type="caution">
    <text evidence="1">The sequence shown here is derived from an EMBL/GenBank/DDBJ whole genome shotgun (WGS) entry which is preliminary data.</text>
</comment>
<evidence type="ECO:0000313" key="2">
    <source>
        <dbReference type="Proteomes" id="UP000257109"/>
    </source>
</evidence>
<sequence>MSPYQIVFSKACHLLVEIEHRAYWIIKKYNMAYNQADKERKLQLQELEEPCLEAYENYRIYKEKLIAGKLRSRWNGPFVITNIFPYGPVELRDEANNRYFKMNRHQIKLYYEGLNLNPIRGKVEIISLIEP</sequence>
<evidence type="ECO:0000313" key="1">
    <source>
        <dbReference type="EMBL" id="RDX89571.1"/>
    </source>
</evidence>
<dbReference type="OrthoDB" id="1723222at2759"/>
<keyword evidence="2" id="KW-1185">Reference proteome</keyword>
<dbReference type="EMBL" id="QJKJ01005633">
    <property type="protein sequence ID" value="RDX89571.1"/>
    <property type="molecule type" value="Genomic_DNA"/>
</dbReference>
<feature type="non-terminal residue" evidence="1">
    <location>
        <position position="131"/>
    </location>
</feature>
<dbReference type="Proteomes" id="UP000257109">
    <property type="component" value="Unassembled WGS sequence"/>
</dbReference>
<dbReference type="AlphaFoldDB" id="A0A371GGA2"/>
<proteinExistence type="predicted"/>
<evidence type="ECO:0008006" key="3">
    <source>
        <dbReference type="Google" id="ProtNLM"/>
    </source>
</evidence>